<dbReference type="EMBL" id="FSQT01000002">
    <property type="protein sequence ID" value="SIN26134.1"/>
    <property type="molecule type" value="Genomic_DNA"/>
</dbReference>
<evidence type="ECO:0000313" key="8">
    <source>
        <dbReference type="EMBL" id="SIN26134.1"/>
    </source>
</evidence>
<feature type="transmembrane region" description="Helical" evidence="5">
    <location>
        <begin position="72"/>
        <end position="92"/>
    </location>
</feature>
<reference evidence="9" key="1">
    <citation type="submission" date="2016-12" db="EMBL/GenBank/DDBJ databases">
        <authorList>
            <person name="Varghese N."/>
            <person name="Submissions S."/>
        </authorList>
    </citation>
    <scope>NUCLEOTIDE SEQUENCE [LARGE SCALE GENOMIC DNA]</scope>
    <source>
        <strain evidence="9">DSM 45599</strain>
    </source>
</reference>
<feature type="region of interest" description="Disordered" evidence="4">
    <location>
        <begin position="635"/>
        <end position="655"/>
    </location>
</feature>
<keyword evidence="5" id="KW-0812">Transmembrane</keyword>
<keyword evidence="9" id="KW-1185">Reference proteome</keyword>
<evidence type="ECO:0000259" key="6">
    <source>
        <dbReference type="Pfam" id="PF13290"/>
    </source>
</evidence>
<feature type="domain" description="GH29D-like beta-sandwich" evidence="6">
    <location>
        <begin position="2108"/>
        <end position="2171"/>
    </location>
</feature>
<dbReference type="Proteomes" id="UP000185124">
    <property type="component" value="Unassembled WGS sequence"/>
</dbReference>
<evidence type="ECO:0000256" key="1">
    <source>
        <dbReference type="ARBA" id="ARBA00004613"/>
    </source>
</evidence>
<dbReference type="Gene3D" id="2.60.40.10">
    <property type="entry name" value="Immunoglobulins"/>
    <property type="match status" value="4"/>
</dbReference>
<proteinExistence type="predicted"/>
<name>A0A1N5ZWH5_9ACTN</name>
<dbReference type="RefSeq" id="WP_074315314.1">
    <property type="nucleotide sequence ID" value="NZ_FSQT01000002.1"/>
</dbReference>
<evidence type="ECO:0000259" key="7">
    <source>
        <dbReference type="Pfam" id="PF17210"/>
    </source>
</evidence>
<dbReference type="Pfam" id="PF17210">
    <property type="entry name" value="SdrD_B"/>
    <property type="match status" value="3"/>
</dbReference>
<sequence length="2331" mass="244262">MKSMVHSHRPSAAALAVTTVMVGLALAVVPEASGGGLTGLLRLLVAIPVAVTAVAAAAWLSWRVSRPVSAGLAAAGTVFITASATAVPVAWAAGVPLAEALRQVPVQAAAALLVVTAAALSRWRRPRPVRLIRAASRPAVATMMVGGLLAVPAQPAAAADPAEVAPCVAGQQQRIYSVSAITVDVPFNRFGRTLRNARIFALDQDIAAITNWWRPLAENAADDPAGNRRLRPRPLVLRANEGECVRVTLTNRLSSDPVYGLPAAPRVGIQATGVVVDVRGDGGARVGYNADPTVGIGESITYFWRVPAQEGLFLFQDMATPAGGEHDAGSRGIGLYGGLAVEPKDSVWTDPRSGAVLSGNGNPSSTYTAAKTQSGELYVEADIHPPGAPSFRESIQLAQDQIPYVGMGFNYGSEPMEDREAKACPDCIGEETWLSSWPYGDPALIKLASGKGPWLPKGSGDRKEAEDCGLPESCYVSNVFHTYTGDATKIRFGLSGVKETHVFHLHAHQWLADPREDGASGDGPGAKPASSTLDSQSYGPGEAYTAELLYGAGSQNRTFGDSIFHCHLYPHFAEGYWAIMRVHDVRLDGSTATPDGVNVRPLIPLKGQPTPPAPTADNPGFPGMIPGTYGFRAPQPPGSVTEGGADGTPERNAPRLVGGKTIEEAKLAVERAVVARHNDGATAPRGAPYADPCPDGAREVDYEVTVLQRDLVYNEAGHHDPQARVMVLTKDVSDILAGRKKVEPLFIRANAGDCINFSLTMMAPNWVGGDAFQQLKQTNMAGGHVHLVKFDVTASDGGSNGWNYQQAAFTSEQAALIAKQASGDVTCKPSNTFFGGQSTGCRLDERQEWTPPADSSGLWGQTLHERWYADYELRTAFTHDHHFPAIVQHRGHYGALIIEPQGFDVRDPATGAFMQPVNNPAHGTPCAASCVGGAVGESVDLIGPGANDDYREYGLAIADFVPLVKKGGDPRNSHDVVNAPGAPEAYPDRDPGTYAINYRNAPLSERSTRDGKPVDPAHKFSSWVFGDPMTPLLQGYTRDNVKVRVVQGSQEEQHLFQVNGLRWREEPDDPDSPLVNAQTIGISEAFNAELPGFDCKNTDTPCRGDYLYGGTSIDDQWRGMWGIMRVHGAPVAGLLALPDNQPTGTAGPAPTPASRQAPPPAQRPGVACPPAAPVRTIDVVALNRGVTYNEYGDNDPKALMYVLAQDEQAVRSGMKEPEPLVIRANAGDCVRVNLRNALPPEYANHRNGVGGDVPQILEPRTGTPMGTRVSMHPQLVRHDVRLSDGAAIGFNPDSTVGIGQTISYEWFADNELGATNIVDYGDVRGHRHHGLAGALVIEPQHATYHDPVTGSEIRSGTAADIRVPGRQDFRESALIYQDGMDLRTATGAEIKDKPDAEGGAEGNAPPEPDGGDVHAGGTEDGGEKGVNYANAPLHRRLGAVPGGKAIGTTTSGWANVFSSVTYGDPATPIIRAYANDQVRVRVLGGNKPRQTGFQLDGAAWRQEPYDAQTELVGVQGGIGAGKAVNAHVRLPAVGDHLWSSPTSFALPDGIWGMARVYARPQADAGFQPSPRKARDNPYAASYWPLMPLERSYAVVRVFDDEDADGVQDAGELARRGVKVRLLTPAGAEVATATTAVDGTATFSPAPGSYDVAVEAPSGMAVVGLAKRRLDLSDGAGRAEVTVGLSTLATVQALVFDDQDADGVRDSSETGLPGWTVTLDGAATLAPATTGADGSATFTGVTAGNWSADLRPRTGWRATTALPAGVTVGTGRASVAIGVTRVPGLLVRPVDDANGNAAADDGEPTVGGLVVKLTAGDRIASARTADDGAVVDPAGGAVRIQVLRPDSGLPWQCAKALVTTPTGVTLMDCGPDGAVEVPAGATELVVLGAFADGVVTSTLFDDADRDGRRDASDAPLADWPVAVVTADEHVEVARTTTDETGTAGAVVPPGRYEIVPMPPVSPIAWVNTDGIYDVEVTRARNTQAAGGWVQPGSVSVGVFHDHDSDGVQEAGEHPLADRTVRLFDTAGQVLTAAITDGTGRVAFPVKAGVRYGVEVTVPTGWRATGPVADGAVVARVPVTAPADGGQASVEVGHYNTVDRTSPQPPVANPGAGALAGPTSVALTAEAGASIRYTLDGTAPTATRGMLYTAAVRVSMDRVLRAVAIDAVGNVSADLAVAYDLPWTGRTAVLTPSGWSATTGSIRGDVAETAADDGRCLVVASATVAGRPTADVTATVAVPADLRSAAALNVSASLRSSMRNTRVRLQWYDVATSTWRALGTYTQGLDESRVDVDIAAPARAVAADGTVRIRVIGDLAYPFDLSVDQLTVTAVNR</sequence>
<comment type="subcellular location">
    <subcellularLocation>
        <location evidence="1">Secreted</location>
    </subcellularLocation>
</comment>
<dbReference type="SUPFAM" id="SSF49503">
    <property type="entry name" value="Cupredoxins"/>
    <property type="match status" value="4"/>
</dbReference>
<protein>
    <submittedName>
        <fullName evidence="8">Chitobiase/beta-hexosaminidase C-terminal domain-containing protein</fullName>
    </submittedName>
</protein>
<feature type="region of interest" description="Disordered" evidence="4">
    <location>
        <begin position="1392"/>
        <end position="1428"/>
    </location>
</feature>
<evidence type="ECO:0000313" key="9">
    <source>
        <dbReference type="Proteomes" id="UP000185124"/>
    </source>
</evidence>
<keyword evidence="5" id="KW-0472">Membrane</keyword>
<accession>A0A1N5ZWH5</accession>
<feature type="domain" description="SD-repeat containing protein B" evidence="7">
    <location>
        <begin position="1596"/>
        <end position="1661"/>
    </location>
</feature>
<dbReference type="SUPFAM" id="SSF117074">
    <property type="entry name" value="Hypothetical protein PA1324"/>
    <property type="match status" value="3"/>
</dbReference>
<feature type="region of interest" description="Disordered" evidence="4">
    <location>
        <begin position="513"/>
        <end position="538"/>
    </location>
</feature>
<evidence type="ECO:0000256" key="5">
    <source>
        <dbReference type="SAM" id="Phobius"/>
    </source>
</evidence>
<feature type="region of interest" description="Disordered" evidence="4">
    <location>
        <begin position="1137"/>
        <end position="1167"/>
    </location>
</feature>
<feature type="compositionally biased region" description="Polar residues" evidence="4">
    <location>
        <begin position="529"/>
        <end position="538"/>
    </location>
</feature>
<dbReference type="Gene3D" id="2.60.40.420">
    <property type="entry name" value="Cupredoxins - blue copper proteins"/>
    <property type="match status" value="4"/>
</dbReference>
<feature type="domain" description="SD-repeat containing protein B" evidence="7">
    <location>
        <begin position="1693"/>
        <end position="1760"/>
    </location>
</feature>
<keyword evidence="2" id="KW-0964">Secreted</keyword>
<dbReference type="GO" id="GO:0005576">
    <property type="term" value="C:extracellular region"/>
    <property type="evidence" value="ECO:0007669"/>
    <property type="project" value="UniProtKB-SubCell"/>
</dbReference>
<dbReference type="InterPro" id="IPR008972">
    <property type="entry name" value="Cupredoxin"/>
</dbReference>
<evidence type="ECO:0000256" key="2">
    <source>
        <dbReference type="ARBA" id="ARBA00022525"/>
    </source>
</evidence>
<dbReference type="PANTHER" id="PTHR23303">
    <property type="entry name" value="CARBOXYPEPTIDASE REGULATORY REGION-CONTAINING"/>
    <property type="match status" value="1"/>
</dbReference>
<dbReference type="InterPro" id="IPR033764">
    <property type="entry name" value="Sdr_B"/>
</dbReference>
<feature type="transmembrane region" description="Helical" evidence="5">
    <location>
        <begin position="37"/>
        <end position="60"/>
    </location>
</feature>
<dbReference type="InterPro" id="IPR013783">
    <property type="entry name" value="Ig-like_fold"/>
</dbReference>
<evidence type="ECO:0000256" key="3">
    <source>
        <dbReference type="ARBA" id="ARBA00022729"/>
    </source>
</evidence>
<feature type="compositionally biased region" description="Low complexity" evidence="4">
    <location>
        <begin position="1142"/>
        <end position="1156"/>
    </location>
</feature>
<keyword evidence="3" id="KW-0732">Signal</keyword>
<dbReference type="OrthoDB" id="345021at2"/>
<keyword evidence="5" id="KW-1133">Transmembrane helix</keyword>
<feature type="domain" description="SD-repeat containing protein B" evidence="7">
    <location>
        <begin position="1997"/>
        <end position="2064"/>
    </location>
</feature>
<dbReference type="InterPro" id="IPR051417">
    <property type="entry name" value="SDr/BOS_complex"/>
</dbReference>
<organism evidence="8 9">
    <name type="scientific">Micromonospora cremea</name>
    <dbReference type="NCBI Taxonomy" id="709881"/>
    <lineage>
        <taxon>Bacteria</taxon>
        <taxon>Bacillati</taxon>
        <taxon>Actinomycetota</taxon>
        <taxon>Actinomycetes</taxon>
        <taxon>Micromonosporales</taxon>
        <taxon>Micromonosporaceae</taxon>
        <taxon>Micromonospora</taxon>
    </lineage>
</organism>
<dbReference type="InterPro" id="IPR059177">
    <property type="entry name" value="GH29D-like_dom"/>
</dbReference>
<gene>
    <name evidence="8" type="ORF">SAMN04489832_4563</name>
</gene>
<evidence type="ECO:0000256" key="4">
    <source>
        <dbReference type="SAM" id="MobiDB-lite"/>
    </source>
</evidence>
<dbReference type="GO" id="GO:0005975">
    <property type="term" value="P:carbohydrate metabolic process"/>
    <property type="evidence" value="ECO:0007669"/>
    <property type="project" value="UniProtKB-ARBA"/>
</dbReference>
<dbReference type="STRING" id="709881.SAMN04489832_4563"/>
<dbReference type="Pfam" id="PF13290">
    <property type="entry name" value="CHB_HEX_C_1"/>
    <property type="match status" value="1"/>
</dbReference>